<dbReference type="OrthoDB" id="1428418at2"/>
<protein>
    <submittedName>
        <fullName evidence="2">Uncharacterized protein</fullName>
    </submittedName>
</protein>
<accession>A0A090VE49</accession>
<evidence type="ECO:0000256" key="1">
    <source>
        <dbReference type="SAM" id="SignalP"/>
    </source>
</evidence>
<dbReference type="Proteomes" id="UP000029644">
    <property type="component" value="Unassembled WGS sequence"/>
</dbReference>
<reference evidence="2 3" key="1">
    <citation type="journal article" date="2014" name="Genome Announc.">
        <title>Draft Genome Sequences of Marine Flavobacterium Algibacter lectus Strains SS8 and NR4.</title>
        <authorList>
            <person name="Takatani N."/>
            <person name="Nakanishi M."/>
            <person name="Meirelles P."/>
            <person name="Mino S."/>
            <person name="Suda W."/>
            <person name="Oshima K."/>
            <person name="Hattori M."/>
            <person name="Ohkuma M."/>
            <person name="Hosokawa M."/>
            <person name="Miyashita K."/>
            <person name="Thompson F.L."/>
            <person name="Niwa A."/>
            <person name="Sawabe T."/>
            <person name="Sawabe T."/>
        </authorList>
    </citation>
    <scope>NUCLEOTIDE SEQUENCE [LARGE SCALE GENOMIC DNA]</scope>
    <source>
        <strain evidence="2 3">JCM 19300</strain>
    </source>
</reference>
<keyword evidence="1" id="KW-0732">Signal</keyword>
<feature type="signal peptide" evidence="1">
    <location>
        <begin position="1"/>
        <end position="22"/>
    </location>
</feature>
<dbReference type="RefSeq" id="WP_042504824.1">
    <property type="nucleotide sequence ID" value="NZ_BBNQ01000009.1"/>
</dbReference>
<comment type="caution">
    <text evidence="2">The sequence shown here is derived from an EMBL/GenBank/DDBJ whole genome shotgun (WGS) entry which is preliminary data.</text>
</comment>
<dbReference type="AlphaFoldDB" id="A0A090VE49"/>
<evidence type="ECO:0000313" key="3">
    <source>
        <dbReference type="Proteomes" id="UP000029644"/>
    </source>
</evidence>
<evidence type="ECO:0000313" key="2">
    <source>
        <dbReference type="EMBL" id="GAL63050.1"/>
    </source>
</evidence>
<organism evidence="2 3">
    <name type="scientific">Algibacter lectus</name>
    <dbReference type="NCBI Taxonomy" id="221126"/>
    <lineage>
        <taxon>Bacteria</taxon>
        <taxon>Pseudomonadati</taxon>
        <taxon>Bacteroidota</taxon>
        <taxon>Flavobacteriia</taxon>
        <taxon>Flavobacteriales</taxon>
        <taxon>Flavobacteriaceae</taxon>
        <taxon>Algibacter</taxon>
    </lineage>
</organism>
<feature type="chain" id="PRO_5001865428" evidence="1">
    <location>
        <begin position="23"/>
        <end position="212"/>
    </location>
</feature>
<name>A0A090VE49_9FLAO</name>
<dbReference type="EMBL" id="BBNQ01000009">
    <property type="protein sequence ID" value="GAL63050.1"/>
    <property type="molecule type" value="Genomic_DNA"/>
</dbReference>
<proteinExistence type="predicted"/>
<sequence>MKKVIFAATLMFLAIINTSCDSNDDKDDTSETQYPITLKFSHVEESFSYIKDGTETEEVPDDVLAAYYENSGLGRNKAEIEEESKDYYFKFISDTEVVVAQYGEIYNVDYVFEDGFLHVYYEDEDEDGEIIKLLLGKGDLNKLEYLYSSIMHKVENGSSGSASAYEDAGDIPYFPTTFDNSVNFHNYENITDIQGDETYLLIHNLADVYIKE</sequence>
<gene>
    <name evidence="2" type="ORF">JCM19300_1068</name>
</gene>